<dbReference type="EMBL" id="JH668286">
    <property type="protein sequence ID" value="KAG6441452.1"/>
    <property type="molecule type" value="Genomic_DNA"/>
</dbReference>
<evidence type="ECO:0000313" key="3">
    <source>
        <dbReference type="EMBL" id="KAG6441450.1"/>
    </source>
</evidence>
<name>A0A921YL65_MANSE</name>
<comment type="caution">
    <text evidence="3">The sequence shown here is derived from an EMBL/GenBank/DDBJ whole genome shotgun (WGS) entry which is preliminary data.</text>
</comment>
<gene>
    <name evidence="3" type="ORF">O3G_MSEX001820</name>
</gene>
<feature type="region of interest" description="Disordered" evidence="1">
    <location>
        <begin position="167"/>
        <end position="205"/>
    </location>
</feature>
<dbReference type="EMBL" id="JH668286">
    <property type="protein sequence ID" value="KAG6441450.1"/>
    <property type="molecule type" value="Genomic_DNA"/>
</dbReference>
<reference evidence="3" key="2">
    <citation type="submission" date="2020-12" db="EMBL/GenBank/DDBJ databases">
        <authorList>
            <person name="Kanost M."/>
        </authorList>
    </citation>
    <scope>NUCLEOTIDE SEQUENCE</scope>
</reference>
<feature type="compositionally biased region" description="Polar residues" evidence="1">
    <location>
        <begin position="195"/>
        <end position="205"/>
    </location>
</feature>
<accession>A0A921YL65</accession>
<evidence type="ECO:0000256" key="1">
    <source>
        <dbReference type="SAM" id="MobiDB-lite"/>
    </source>
</evidence>
<feature type="region of interest" description="Disordered" evidence="1">
    <location>
        <begin position="22"/>
        <end position="66"/>
    </location>
</feature>
<evidence type="ECO:0000256" key="2">
    <source>
        <dbReference type="SAM" id="SignalP"/>
    </source>
</evidence>
<dbReference type="Proteomes" id="UP000791440">
    <property type="component" value="Unassembled WGS sequence"/>
</dbReference>
<proteinExistence type="predicted"/>
<evidence type="ECO:0000313" key="4">
    <source>
        <dbReference type="Proteomes" id="UP000791440"/>
    </source>
</evidence>
<reference evidence="3" key="1">
    <citation type="journal article" date="2016" name="Insect Biochem. Mol. Biol.">
        <title>Multifaceted biological insights from a draft genome sequence of the tobacco hornworm moth, Manduca sexta.</title>
        <authorList>
            <person name="Kanost M.R."/>
            <person name="Arrese E.L."/>
            <person name="Cao X."/>
            <person name="Chen Y.R."/>
            <person name="Chellapilla S."/>
            <person name="Goldsmith M.R."/>
            <person name="Grosse-Wilde E."/>
            <person name="Heckel D.G."/>
            <person name="Herndon N."/>
            <person name="Jiang H."/>
            <person name="Papanicolaou A."/>
            <person name="Qu J."/>
            <person name="Soulages J.L."/>
            <person name="Vogel H."/>
            <person name="Walters J."/>
            <person name="Waterhouse R.M."/>
            <person name="Ahn S.J."/>
            <person name="Almeida F.C."/>
            <person name="An C."/>
            <person name="Aqrawi P."/>
            <person name="Bretschneider A."/>
            <person name="Bryant W.B."/>
            <person name="Bucks S."/>
            <person name="Chao H."/>
            <person name="Chevignon G."/>
            <person name="Christen J.M."/>
            <person name="Clarke D.F."/>
            <person name="Dittmer N.T."/>
            <person name="Ferguson L.C.F."/>
            <person name="Garavelou S."/>
            <person name="Gordon K.H.J."/>
            <person name="Gunaratna R.T."/>
            <person name="Han Y."/>
            <person name="Hauser F."/>
            <person name="He Y."/>
            <person name="Heidel-Fischer H."/>
            <person name="Hirsh A."/>
            <person name="Hu Y."/>
            <person name="Jiang H."/>
            <person name="Kalra D."/>
            <person name="Klinner C."/>
            <person name="Konig C."/>
            <person name="Kovar C."/>
            <person name="Kroll A.R."/>
            <person name="Kuwar S.S."/>
            <person name="Lee S.L."/>
            <person name="Lehman R."/>
            <person name="Li K."/>
            <person name="Li Z."/>
            <person name="Liang H."/>
            <person name="Lovelace S."/>
            <person name="Lu Z."/>
            <person name="Mansfield J.H."/>
            <person name="McCulloch K.J."/>
            <person name="Mathew T."/>
            <person name="Morton B."/>
            <person name="Muzny D.M."/>
            <person name="Neunemann D."/>
            <person name="Ongeri F."/>
            <person name="Pauchet Y."/>
            <person name="Pu L.L."/>
            <person name="Pyrousis I."/>
            <person name="Rao X.J."/>
            <person name="Redding A."/>
            <person name="Roesel C."/>
            <person name="Sanchez-Gracia A."/>
            <person name="Schaack S."/>
            <person name="Shukla A."/>
            <person name="Tetreau G."/>
            <person name="Wang Y."/>
            <person name="Xiong G.H."/>
            <person name="Traut W."/>
            <person name="Walsh T.K."/>
            <person name="Worley K.C."/>
            <person name="Wu D."/>
            <person name="Wu W."/>
            <person name="Wu Y.Q."/>
            <person name="Zhang X."/>
            <person name="Zou Z."/>
            <person name="Zucker H."/>
            <person name="Briscoe A.D."/>
            <person name="Burmester T."/>
            <person name="Clem R.J."/>
            <person name="Feyereisen R."/>
            <person name="Grimmelikhuijzen C.J.P."/>
            <person name="Hamodrakas S.J."/>
            <person name="Hansson B.S."/>
            <person name="Huguet E."/>
            <person name="Jermiin L.S."/>
            <person name="Lan Q."/>
            <person name="Lehman H.K."/>
            <person name="Lorenzen M."/>
            <person name="Merzendorfer H."/>
            <person name="Michalopoulos I."/>
            <person name="Morton D.B."/>
            <person name="Muthukrishnan S."/>
            <person name="Oakeshott J.G."/>
            <person name="Palmer W."/>
            <person name="Park Y."/>
            <person name="Passarelli A.L."/>
            <person name="Rozas J."/>
            <person name="Schwartz L.M."/>
            <person name="Smith W."/>
            <person name="Southgate A."/>
            <person name="Vilcinskas A."/>
            <person name="Vogt R."/>
            <person name="Wang P."/>
            <person name="Werren J."/>
            <person name="Yu X.Q."/>
            <person name="Zhou J.J."/>
            <person name="Brown S.J."/>
            <person name="Scherer S.E."/>
            <person name="Richards S."/>
            <person name="Blissard G.W."/>
        </authorList>
    </citation>
    <scope>NUCLEOTIDE SEQUENCE</scope>
</reference>
<feature type="signal peptide" evidence="2">
    <location>
        <begin position="1"/>
        <end position="19"/>
    </location>
</feature>
<keyword evidence="4" id="KW-1185">Reference proteome</keyword>
<organism evidence="3 4">
    <name type="scientific">Manduca sexta</name>
    <name type="common">Tobacco hawkmoth</name>
    <name type="synonym">Tobacco hornworm</name>
    <dbReference type="NCBI Taxonomy" id="7130"/>
    <lineage>
        <taxon>Eukaryota</taxon>
        <taxon>Metazoa</taxon>
        <taxon>Ecdysozoa</taxon>
        <taxon>Arthropoda</taxon>
        <taxon>Hexapoda</taxon>
        <taxon>Insecta</taxon>
        <taxon>Pterygota</taxon>
        <taxon>Neoptera</taxon>
        <taxon>Endopterygota</taxon>
        <taxon>Lepidoptera</taxon>
        <taxon>Glossata</taxon>
        <taxon>Ditrysia</taxon>
        <taxon>Bombycoidea</taxon>
        <taxon>Sphingidae</taxon>
        <taxon>Sphinginae</taxon>
        <taxon>Sphingini</taxon>
        <taxon>Manduca</taxon>
    </lineage>
</organism>
<dbReference type="AlphaFoldDB" id="A0A921YL65"/>
<sequence>MNKLTILFGMLLCLAVANARHYGDRSESERTDDEETQGLRQEMDHTSHRHRRRRWQSSGGYDYQPSRYDYRNDRRDYYRDQQDLIPQIYRMLDEISTYIRRQQVQPPPPPPQPIYIPYPVPYFVPKVVVCKTPVKSPNVTSRFPAMEDTNQNWGFVASTENMNDDYDDTDGARPISFDPIRPKQQMKRPAPSVEHGSSQSKTPVTTQAPFLGQGRTSDMSCFAATLTCCGNSDQASQKQCFINIGCAAKYDSKMCSSDAITEALENFKRSYAPVN</sequence>
<feature type="chain" id="PRO_5038276273" evidence="2">
    <location>
        <begin position="20"/>
        <end position="275"/>
    </location>
</feature>
<protein>
    <submittedName>
        <fullName evidence="3">Uncharacterized protein</fullName>
    </submittedName>
</protein>
<dbReference type="EMBL" id="JH668286">
    <property type="protein sequence ID" value="KAG6441451.1"/>
    <property type="molecule type" value="Genomic_DNA"/>
</dbReference>
<dbReference type="OrthoDB" id="7092459at2759"/>
<keyword evidence="2" id="KW-0732">Signal</keyword>